<dbReference type="InterPro" id="IPR011659">
    <property type="entry name" value="WD40"/>
</dbReference>
<accession>A0A171AW93</accession>
<dbReference type="SUPFAM" id="SSF103088">
    <property type="entry name" value="OmpA-like"/>
    <property type="match status" value="1"/>
</dbReference>
<evidence type="ECO:0000256" key="3">
    <source>
        <dbReference type="ARBA" id="ARBA00023237"/>
    </source>
</evidence>
<reference evidence="9" key="4">
    <citation type="journal article" date="2017" name="Genome Announc.">
        <title>Draft genome sequence of Paludibacter jiangxiensis NM7(T), a propionate-producing fermentative bacterium.</title>
        <authorList>
            <person name="Qiu Y.-L."/>
            <person name="Tourlousse D.M."/>
            <person name="Matsuura N."/>
            <person name="Ohashi A."/>
            <person name="Sekiguchi Y."/>
        </authorList>
    </citation>
    <scope>NUCLEOTIDE SEQUENCE [LARGE SCALE GENOMIC DNA]</scope>
    <source>
        <strain evidence="9">NM7</strain>
    </source>
</reference>
<dbReference type="InterPro" id="IPR008969">
    <property type="entry name" value="CarboxyPept-like_regulatory"/>
</dbReference>
<dbReference type="PANTHER" id="PTHR30329:SF21">
    <property type="entry name" value="LIPOPROTEIN YIAD-RELATED"/>
    <property type="match status" value="1"/>
</dbReference>
<dbReference type="InterPro" id="IPR011042">
    <property type="entry name" value="6-blade_b-propeller_TolB-like"/>
</dbReference>
<comment type="caution">
    <text evidence="8">The sequence shown here is derived from an EMBL/GenBank/DDBJ whole genome shotgun (WGS) entry which is preliminary data.</text>
</comment>
<dbReference type="InterPro" id="IPR011990">
    <property type="entry name" value="TPR-like_helical_dom_sf"/>
</dbReference>
<comment type="subcellular location">
    <subcellularLocation>
        <location evidence="1">Cell outer membrane</location>
    </subcellularLocation>
</comment>
<evidence type="ECO:0000313" key="8">
    <source>
        <dbReference type="EMBL" id="GAT64368.1"/>
    </source>
</evidence>
<dbReference type="SUPFAM" id="SSF82171">
    <property type="entry name" value="DPP6 N-terminal domain-like"/>
    <property type="match status" value="1"/>
</dbReference>
<evidence type="ECO:0000256" key="5">
    <source>
        <dbReference type="SAM" id="SignalP"/>
    </source>
</evidence>
<dbReference type="OrthoDB" id="1488841at2"/>
<reference evidence="8" key="2">
    <citation type="submission" date="2016-04" db="EMBL/GenBank/DDBJ databases">
        <authorList>
            <person name="Qiu Y."/>
            <person name="Sekiguchi Y."/>
        </authorList>
    </citation>
    <scope>NUCLEOTIDE SEQUENCE</scope>
    <source>
        <strain evidence="8">NM7</strain>
    </source>
</reference>
<proteinExistence type="predicted"/>
<keyword evidence="2 4" id="KW-0472">Membrane</keyword>
<dbReference type="Pfam" id="PF00691">
    <property type="entry name" value="OmpA"/>
    <property type="match status" value="1"/>
</dbReference>
<dbReference type="RefSeq" id="WP_084252380.1">
    <property type="nucleotide sequence ID" value="NZ_BDCR01000004.1"/>
</dbReference>
<dbReference type="PROSITE" id="PS51123">
    <property type="entry name" value="OMPA_2"/>
    <property type="match status" value="1"/>
</dbReference>
<dbReference type="Gene3D" id="2.120.10.30">
    <property type="entry name" value="TolB, C-terminal domain"/>
    <property type="match status" value="1"/>
</dbReference>
<dbReference type="Gene3D" id="1.25.40.10">
    <property type="entry name" value="Tetratricopeptide repeat domain"/>
    <property type="match status" value="1"/>
</dbReference>
<dbReference type="SUPFAM" id="SSF49464">
    <property type="entry name" value="Carboxypeptidase regulatory domain-like"/>
    <property type="match status" value="1"/>
</dbReference>
<dbReference type="InterPro" id="IPR006664">
    <property type="entry name" value="OMP_bac"/>
</dbReference>
<reference evidence="9" key="1">
    <citation type="submission" date="2016-04" db="EMBL/GenBank/DDBJ databases">
        <title>Draft genome sequence of Paludibacter jiangxiensis strain NM7.</title>
        <authorList>
            <person name="Qiu Y."/>
            <person name="Matsuura N."/>
            <person name="Ohashi A."/>
            <person name="Tourlousse M.D."/>
            <person name="Sekiguchi Y."/>
        </authorList>
    </citation>
    <scope>NUCLEOTIDE SEQUENCE [LARGE SCALE GENOMIC DNA]</scope>
    <source>
        <strain evidence="9">NM7</strain>
    </source>
</reference>
<dbReference type="EMBL" id="BDCR01000004">
    <property type="protein sequence ID" value="GAT64368.1"/>
    <property type="molecule type" value="Genomic_DNA"/>
</dbReference>
<dbReference type="EMBL" id="BDCR01000004">
    <property type="protein sequence ID" value="GAT63466.1"/>
    <property type="molecule type" value="Genomic_DNA"/>
</dbReference>
<sequence length="743" mass="82659">MKTITQISNRILTSLLLLLAMGSFTLFAQSGMNITADISQGDAAYVAKKYVLAAGYYEKSIARGNVLTPVYWTKLADCYWQTRSYDKCKKAYDHLLAKNSGSLSNTDRIRLAEIAARAHQYKKAGEWLKGIPGFEQKAEAFMDAGKLAEMEKDSADWQMSFPDMNTPYREFAPLLNSNTLLFSSNRPYASKTRAFDWDGGNYSRLWQVDKNTLSTQPVSSLTGKQITDLSAIPTKSKEKRIAGVYEGADTKASAPALSVAFPRNYLQGNTFVGSLVEGLDNVPYNAGGVSIDKNNTIYFSANYDHPDANKINRIRLMQGSYDGKKITNIKALPFGDPNQYSAMHPAVNPEGTLLVFSSDMPNGKGGYDLYVSKRNDSSQSWGEPQKLDVINTAGNEVFPSITEDGYLYYSSDGRPGLGGLDIYRIPLKDLLAGNDSSEHLSYPINSNTDDFGWTQGASASTGFFTSDRIGGNDNIFGFNYEKKIYSSLIEGYVKDKRTLQPISDVSVFVFDPKERKVYVLKTDANGKYSMEVKHPSDIIVKAVANPCNYAIEGVKQNCNCDCLAMQVVNPSKATMVQPAPRDLLLDKFAIGMKWKLDNIHYDFDKWNIRADARPILDSLVTIMKIYPIDIELSAHTDCRGSYSYNDTLSDKRARSAVAYIVSKGINQNRIIAKGYGEHQLLNRCDNGVWCSEADHQLNRRTEIKVLSYSSDKETPGAFDPNKFKAGEQLDPTILPANFFEQCK</sequence>
<reference evidence="8" key="3">
    <citation type="journal article" date="2017" name="Genome Announc.">
        <title>Draft Genome Sequence of Paludibacter jiangxiensis NM7T, a Propionate-Producing Fermentative Bacterium.</title>
        <authorList>
            <person name="Qiu Y.-L."/>
            <person name="Tourlousse D.M."/>
            <person name="Matsuura N."/>
            <person name="Ohashi A."/>
            <person name="Sekiguchi Y."/>
        </authorList>
    </citation>
    <scope>NUCLEOTIDE SEQUENCE</scope>
    <source>
        <strain evidence="8">NM7</strain>
    </source>
</reference>
<dbReference type="GO" id="GO:0009279">
    <property type="term" value="C:cell outer membrane"/>
    <property type="evidence" value="ECO:0007669"/>
    <property type="project" value="UniProtKB-SubCell"/>
</dbReference>
<evidence type="ECO:0000313" key="9">
    <source>
        <dbReference type="Proteomes" id="UP000076586"/>
    </source>
</evidence>
<dbReference type="InterPro" id="IPR006665">
    <property type="entry name" value="OmpA-like"/>
</dbReference>
<evidence type="ECO:0000256" key="2">
    <source>
        <dbReference type="ARBA" id="ARBA00023136"/>
    </source>
</evidence>
<feature type="domain" description="OmpA-like" evidence="6">
    <location>
        <begin position="592"/>
        <end position="709"/>
    </location>
</feature>
<name>A0A171AW93_9BACT</name>
<dbReference type="CDD" id="cd07185">
    <property type="entry name" value="OmpA_C-like"/>
    <property type="match status" value="1"/>
</dbReference>
<dbReference type="InterPro" id="IPR050330">
    <property type="entry name" value="Bact_OuterMem_StrucFunc"/>
</dbReference>
<evidence type="ECO:0000313" key="7">
    <source>
        <dbReference type="EMBL" id="GAT63466.1"/>
    </source>
</evidence>
<feature type="signal peptide" evidence="5">
    <location>
        <begin position="1"/>
        <end position="28"/>
    </location>
</feature>
<dbReference type="PANTHER" id="PTHR30329">
    <property type="entry name" value="STATOR ELEMENT OF FLAGELLAR MOTOR COMPLEX"/>
    <property type="match status" value="1"/>
</dbReference>
<dbReference type="Gene3D" id="3.30.1330.60">
    <property type="entry name" value="OmpA-like domain"/>
    <property type="match status" value="1"/>
</dbReference>
<organism evidence="8 9">
    <name type="scientific">Paludibacter jiangxiensis</name>
    <dbReference type="NCBI Taxonomy" id="681398"/>
    <lineage>
        <taxon>Bacteria</taxon>
        <taxon>Pseudomonadati</taxon>
        <taxon>Bacteroidota</taxon>
        <taxon>Bacteroidia</taxon>
        <taxon>Bacteroidales</taxon>
        <taxon>Paludibacteraceae</taxon>
        <taxon>Paludibacter</taxon>
    </lineage>
</organism>
<dbReference type="Pfam" id="PF07676">
    <property type="entry name" value="PD40"/>
    <property type="match status" value="1"/>
</dbReference>
<evidence type="ECO:0000259" key="6">
    <source>
        <dbReference type="PROSITE" id="PS51123"/>
    </source>
</evidence>
<dbReference type="PRINTS" id="PR01021">
    <property type="entry name" value="OMPADOMAIN"/>
</dbReference>
<keyword evidence="5" id="KW-0732">Signal</keyword>
<dbReference type="SUPFAM" id="SSF48452">
    <property type="entry name" value="TPR-like"/>
    <property type="match status" value="1"/>
</dbReference>
<dbReference type="AlphaFoldDB" id="A0A171AW93"/>
<evidence type="ECO:0000256" key="1">
    <source>
        <dbReference type="ARBA" id="ARBA00004442"/>
    </source>
</evidence>
<dbReference type="STRING" id="681398.PJIAN_43"/>
<keyword evidence="9" id="KW-1185">Reference proteome</keyword>
<gene>
    <name evidence="7" type="ORF">PJIAN_43</name>
    <name evidence="8" type="ORF">PJIAN_4919</name>
</gene>
<evidence type="ECO:0000256" key="4">
    <source>
        <dbReference type="PROSITE-ProRule" id="PRU00473"/>
    </source>
</evidence>
<feature type="chain" id="PRO_5015052206" evidence="5">
    <location>
        <begin position="29"/>
        <end position="743"/>
    </location>
</feature>
<dbReference type="Proteomes" id="UP000076586">
    <property type="component" value="Unassembled WGS sequence"/>
</dbReference>
<keyword evidence="3" id="KW-0998">Cell outer membrane</keyword>
<protein>
    <submittedName>
        <fullName evidence="8">WD40-like beta propeller repeat-containing protein</fullName>
    </submittedName>
</protein>
<dbReference type="InterPro" id="IPR036737">
    <property type="entry name" value="OmpA-like_sf"/>
</dbReference>